<feature type="domain" description="Zinc-ribbon 15" evidence="1">
    <location>
        <begin position="22"/>
        <end position="121"/>
    </location>
</feature>
<sequence>MFFFGIMGIEEKKKSIKHIQNIICKSCERMSTYELIKVYTVFHFFFIPLAKFNKKYYVISRCCNSIFEVPQDMGELIESGKEVTIDDFNLKELYVNSRSGNVCNYCGGVIDRSFQFCPHCGRKVD</sequence>
<keyword evidence="3" id="KW-1185">Reference proteome</keyword>
<dbReference type="Pfam" id="PF17032">
    <property type="entry name" value="Zn_ribbon_15"/>
    <property type="match status" value="1"/>
</dbReference>
<accession>A0ABS6ELM2</accession>
<dbReference type="RefSeq" id="WP_216439858.1">
    <property type="nucleotide sequence ID" value="NZ_JAHLQF010000003.1"/>
</dbReference>
<evidence type="ECO:0000259" key="1">
    <source>
        <dbReference type="Pfam" id="PF17032"/>
    </source>
</evidence>
<evidence type="ECO:0000313" key="3">
    <source>
        <dbReference type="Proteomes" id="UP000726170"/>
    </source>
</evidence>
<dbReference type="Proteomes" id="UP000726170">
    <property type="component" value="Unassembled WGS sequence"/>
</dbReference>
<proteinExistence type="predicted"/>
<dbReference type="InterPro" id="IPR053281">
    <property type="entry name" value="Double_zinc_ribbon"/>
</dbReference>
<reference evidence="2 3" key="1">
    <citation type="submission" date="2021-06" db="EMBL/GenBank/DDBJ databases">
        <authorList>
            <person name="Sun Q."/>
            <person name="Li D."/>
        </authorList>
    </citation>
    <scope>NUCLEOTIDE SEQUENCE [LARGE SCALE GENOMIC DNA]</scope>
    <source>
        <strain evidence="2 3">MSJ-11</strain>
    </source>
</reference>
<dbReference type="EMBL" id="JAHLQF010000003">
    <property type="protein sequence ID" value="MBU5485304.1"/>
    <property type="molecule type" value="Genomic_DNA"/>
</dbReference>
<gene>
    <name evidence="2" type="ORF">KQI86_13250</name>
</gene>
<protein>
    <submittedName>
        <fullName evidence="2">Zinc ribbon domain-containing protein</fullName>
    </submittedName>
</protein>
<evidence type="ECO:0000313" key="2">
    <source>
        <dbReference type="EMBL" id="MBU5485304.1"/>
    </source>
</evidence>
<dbReference type="InterPro" id="IPR031493">
    <property type="entry name" value="Zinc_ribbon_15"/>
</dbReference>
<comment type="caution">
    <text evidence="2">The sequence shown here is derived from an EMBL/GenBank/DDBJ whole genome shotgun (WGS) entry which is preliminary data.</text>
</comment>
<name>A0ABS6ELM2_9CLOT</name>
<dbReference type="PANTHER" id="PTHR36718">
    <property type="entry name" value="OS05G0435400 PROTEIN"/>
    <property type="match status" value="1"/>
</dbReference>
<organism evidence="2 3">
    <name type="scientific">Clostridium mobile</name>
    <dbReference type="NCBI Taxonomy" id="2841512"/>
    <lineage>
        <taxon>Bacteria</taxon>
        <taxon>Bacillati</taxon>
        <taxon>Bacillota</taxon>
        <taxon>Clostridia</taxon>
        <taxon>Eubacteriales</taxon>
        <taxon>Clostridiaceae</taxon>
        <taxon>Clostridium</taxon>
    </lineage>
</organism>
<dbReference type="PANTHER" id="PTHR36718:SF1">
    <property type="entry name" value="DOUBLE ZINC RIBBON PROTEIN MJ0416"/>
    <property type="match status" value="1"/>
</dbReference>